<dbReference type="PANTHER" id="PTHR33018:SF34">
    <property type="entry name" value="OS02G0472350 PROTEIN"/>
    <property type="match status" value="1"/>
</dbReference>
<evidence type="ECO:0000256" key="1">
    <source>
        <dbReference type="SAM" id="MobiDB-lite"/>
    </source>
</evidence>
<feature type="compositionally biased region" description="Basic and acidic residues" evidence="1">
    <location>
        <begin position="74"/>
        <end position="112"/>
    </location>
</feature>
<dbReference type="Proteomes" id="UP000000763">
    <property type="component" value="Chromosome 10"/>
</dbReference>
<feature type="domain" description="DUF834" evidence="2">
    <location>
        <begin position="47"/>
        <end position="82"/>
    </location>
</feature>
<evidence type="ECO:0000313" key="4">
    <source>
        <dbReference type="EMBL" id="AAK92553.1"/>
    </source>
</evidence>
<feature type="compositionally biased region" description="Basic and acidic residues" evidence="1">
    <location>
        <begin position="1"/>
        <end position="21"/>
    </location>
</feature>
<name>Q94HU6_ORYSJ</name>
<dbReference type="InterPro" id="IPR008552">
    <property type="entry name" value="DUF834"/>
</dbReference>
<feature type="domain" description="DUF8039" evidence="3">
    <location>
        <begin position="446"/>
        <end position="501"/>
    </location>
</feature>
<dbReference type="Pfam" id="PF26133">
    <property type="entry name" value="DUF8039"/>
    <property type="match status" value="1"/>
</dbReference>
<evidence type="ECO:0000259" key="2">
    <source>
        <dbReference type="Pfam" id="PF05754"/>
    </source>
</evidence>
<dbReference type="Pfam" id="PF05754">
    <property type="entry name" value="DUF834"/>
    <property type="match status" value="1"/>
</dbReference>
<dbReference type="InterPro" id="IPR058352">
    <property type="entry name" value="DUF8039"/>
</dbReference>
<dbReference type="PANTHER" id="PTHR33018">
    <property type="entry name" value="OS10G0338966 PROTEIN-RELATED"/>
    <property type="match status" value="1"/>
</dbReference>
<gene>
    <name evidence="4" type="primary">OSJNBb0036B06.11</name>
</gene>
<dbReference type="EMBL" id="AC051624">
    <property type="protein sequence ID" value="AAK92553.1"/>
    <property type="molecule type" value="Genomic_DNA"/>
</dbReference>
<feature type="region of interest" description="Disordered" evidence="1">
    <location>
        <begin position="1"/>
        <end position="142"/>
    </location>
</feature>
<feature type="compositionally biased region" description="Low complexity" evidence="1">
    <location>
        <begin position="34"/>
        <end position="43"/>
    </location>
</feature>
<evidence type="ECO:0008006" key="6">
    <source>
        <dbReference type="Google" id="ProtNLM"/>
    </source>
</evidence>
<evidence type="ECO:0000313" key="5">
    <source>
        <dbReference type="Proteomes" id="UP000000763"/>
    </source>
</evidence>
<reference evidence="5" key="2">
    <citation type="journal article" date="2008" name="Nucleic Acids Res.">
        <title>The rice annotation project database (RAP-DB): 2008 update.</title>
        <authorList>
            <consortium name="The rice annotation project (RAP)"/>
        </authorList>
    </citation>
    <scope>GENOME REANNOTATION</scope>
    <source>
        <strain evidence="5">cv. Nipponbare</strain>
    </source>
</reference>
<accession>Q94HU6</accession>
<proteinExistence type="predicted"/>
<evidence type="ECO:0000259" key="3">
    <source>
        <dbReference type="Pfam" id="PF26133"/>
    </source>
</evidence>
<reference evidence="5" key="1">
    <citation type="journal article" date="2005" name="Nature">
        <title>The map-based sequence of the rice genome.</title>
        <authorList>
            <consortium name="International rice genome sequencing project (IRGSP)"/>
            <person name="Matsumoto T."/>
            <person name="Wu J."/>
            <person name="Kanamori H."/>
            <person name="Katayose Y."/>
            <person name="Fujisawa M."/>
            <person name="Namiki N."/>
            <person name="Mizuno H."/>
            <person name="Yamamoto K."/>
            <person name="Antonio B.A."/>
            <person name="Baba T."/>
            <person name="Sakata K."/>
            <person name="Nagamura Y."/>
            <person name="Aoki H."/>
            <person name="Arikawa K."/>
            <person name="Arita K."/>
            <person name="Bito T."/>
            <person name="Chiden Y."/>
            <person name="Fujitsuka N."/>
            <person name="Fukunaka R."/>
            <person name="Hamada M."/>
            <person name="Harada C."/>
            <person name="Hayashi A."/>
            <person name="Hijishita S."/>
            <person name="Honda M."/>
            <person name="Hosokawa S."/>
            <person name="Ichikawa Y."/>
            <person name="Idonuma A."/>
            <person name="Iijima M."/>
            <person name="Ikeda M."/>
            <person name="Ikeno M."/>
            <person name="Ito K."/>
            <person name="Ito S."/>
            <person name="Ito T."/>
            <person name="Ito Y."/>
            <person name="Ito Y."/>
            <person name="Iwabuchi A."/>
            <person name="Kamiya K."/>
            <person name="Karasawa W."/>
            <person name="Kurita K."/>
            <person name="Katagiri S."/>
            <person name="Kikuta A."/>
            <person name="Kobayashi H."/>
            <person name="Kobayashi N."/>
            <person name="Machita K."/>
            <person name="Maehara T."/>
            <person name="Masukawa M."/>
            <person name="Mizubayashi T."/>
            <person name="Mukai Y."/>
            <person name="Nagasaki H."/>
            <person name="Nagata Y."/>
            <person name="Naito S."/>
            <person name="Nakashima M."/>
            <person name="Nakama Y."/>
            <person name="Nakamichi Y."/>
            <person name="Nakamura M."/>
            <person name="Meguro A."/>
            <person name="Negishi M."/>
            <person name="Ohta I."/>
            <person name="Ohta T."/>
            <person name="Okamoto M."/>
            <person name="Ono N."/>
            <person name="Saji S."/>
            <person name="Sakaguchi M."/>
            <person name="Sakai K."/>
            <person name="Shibata M."/>
            <person name="Shimokawa T."/>
            <person name="Song J."/>
            <person name="Takazaki Y."/>
            <person name="Terasawa K."/>
            <person name="Tsugane M."/>
            <person name="Tsuji K."/>
            <person name="Ueda S."/>
            <person name="Waki K."/>
            <person name="Yamagata H."/>
            <person name="Yamamoto M."/>
            <person name="Yamamoto S."/>
            <person name="Yamane H."/>
            <person name="Yoshiki S."/>
            <person name="Yoshihara R."/>
            <person name="Yukawa K."/>
            <person name="Zhong H."/>
            <person name="Yano M."/>
            <person name="Yuan Q."/>
            <person name="Ouyang S."/>
            <person name="Liu J."/>
            <person name="Jones K.M."/>
            <person name="Gansberger K."/>
            <person name="Moffat K."/>
            <person name="Hill J."/>
            <person name="Bera J."/>
            <person name="Fadrosh D."/>
            <person name="Jin S."/>
            <person name="Johri S."/>
            <person name="Kim M."/>
            <person name="Overton L."/>
            <person name="Reardon M."/>
            <person name="Tsitrin T."/>
            <person name="Vuong H."/>
            <person name="Weaver B."/>
            <person name="Ciecko A."/>
            <person name="Tallon L."/>
            <person name="Jackson J."/>
            <person name="Pai G."/>
            <person name="Aken S.V."/>
            <person name="Utterback T."/>
            <person name="Reidmuller S."/>
            <person name="Feldblyum T."/>
            <person name="Hsiao J."/>
            <person name="Zismann V."/>
            <person name="Iobst S."/>
            <person name="de Vazeille A.R."/>
            <person name="Buell C.R."/>
            <person name="Ying K."/>
            <person name="Li Y."/>
            <person name="Lu T."/>
            <person name="Huang Y."/>
            <person name="Zhao Q."/>
            <person name="Feng Q."/>
            <person name="Zhang L."/>
            <person name="Zhu J."/>
            <person name="Weng Q."/>
            <person name="Mu J."/>
            <person name="Lu Y."/>
            <person name="Fan D."/>
            <person name="Liu Y."/>
            <person name="Guan J."/>
            <person name="Zhang Y."/>
            <person name="Yu S."/>
            <person name="Liu X."/>
            <person name="Zhang Y."/>
            <person name="Hong G."/>
            <person name="Han B."/>
            <person name="Choisne N."/>
            <person name="Demange N."/>
            <person name="Orjeda G."/>
            <person name="Samain S."/>
            <person name="Cattolico L."/>
            <person name="Pelletier E."/>
            <person name="Couloux A."/>
            <person name="Segurens B."/>
            <person name="Wincker P."/>
            <person name="D'Hont A."/>
            <person name="Scarpelli C."/>
            <person name="Weissenbach J."/>
            <person name="Salanoubat M."/>
            <person name="Quetier F."/>
            <person name="Yu Y."/>
            <person name="Kim H.R."/>
            <person name="Rambo T."/>
            <person name="Currie J."/>
            <person name="Collura K."/>
            <person name="Luo M."/>
            <person name="Yang T."/>
            <person name="Ammiraju J.S.S."/>
            <person name="Engler F."/>
            <person name="Soderlund C."/>
            <person name="Wing R.A."/>
            <person name="Palmer L.E."/>
            <person name="de la Bastide M."/>
            <person name="Spiegel L."/>
            <person name="Nascimento L."/>
            <person name="Zutavern T."/>
            <person name="O'Shaughnessy A."/>
            <person name="Dike S."/>
            <person name="Dedhia N."/>
            <person name="Preston R."/>
            <person name="Balija V."/>
            <person name="McCombie W.R."/>
            <person name="Chow T."/>
            <person name="Chen H."/>
            <person name="Chung M."/>
            <person name="Chen C."/>
            <person name="Shaw J."/>
            <person name="Wu H."/>
            <person name="Hsiao K."/>
            <person name="Chao Y."/>
            <person name="Chu M."/>
            <person name="Cheng C."/>
            <person name="Hour A."/>
            <person name="Lee P."/>
            <person name="Lin S."/>
            <person name="Lin Y."/>
            <person name="Liou J."/>
            <person name="Liu S."/>
            <person name="Hsing Y."/>
            <person name="Raghuvanshi S."/>
            <person name="Mohanty A."/>
            <person name="Bharti A.K."/>
            <person name="Gaur A."/>
            <person name="Gupta V."/>
            <person name="Kumar D."/>
            <person name="Ravi V."/>
            <person name="Vij S."/>
            <person name="Kapur A."/>
            <person name="Khurana P."/>
            <person name="Khurana P."/>
            <person name="Khurana J.P."/>
            <person name="Tyagi A.K."/>
            <person name="Gaikwad K."/>
            <person name="Singh A."/>
            <person name="Dalal V."/>
            <person name="Srivastava S."/>
            <person name="Dixit A."/>
            <person name="Pal A.K."/>
            <person name="Ghazi I.A."/>
            <person name="Yadav M."/>
            <person name="Pandit A."/>
            <person name="Bhargava A."/>
            <person name="Sureshbabu K."/>
            <person name="Batra K."/>
            <person name="Sharma T.R."/>
            <person name="Mohapatra T."/>
            <person name="Singh N.K."/>
            <person name="Messing J."/>
            <person name="Nelson A.B."/>
            <person name="Fuks G."/>
            <person name="Kavchok S."/>
            <person name="Keizer G."/>
            <person name="Linton E."/>
            <person name="Llaca V."/>
            <person name="Song R."/>
            <person name="Tanyolac B."/>
            <person name="Young S."/>
            <person name="Ho-Il K."/>
            <person name="Hahn J.H."/>
            <person name="Sangsakoo G."/>
            <person name="Vanavichit A."/>
            <person name="de Mattos Luiz.A.T."/>
            <person name="Zimmer P.D."/>
            <person name="Malone G."/>
            <person name="Dellagostin O."/>
            <person name="de Oliveira A.C."/>
            <person name="Bevan M."/>
            <person name="Bancroft I."/>
            <person name="Minx P."/>
            <person name="Cordum H."/>
            <person name="Wilson R."/>
            <person name="Cheng Z."/>
            <person name="Jin W."/>
            <person name="Jiang J."/>
            <person name="Leong S.A."/>
            <person name="Iwama H."/>
            <person name="Gojobori T."/>
            <person name="Itoh T."/>
            <person name="Niimura Y."/>
            <person name="Fujii Y."/>
            <person name="Habara T."/>
            <person name="Sakai H."/>
            <person name="Sato Y."/>
            <person name="Wilson G."/>
            <person name="Kumar K."/>
            <person name="McCouch S."/>
            <person name="Juretic N."/>
            <person name="Hoen D."/>
            <person name="Wright S."/>
            <person name="Bruskiewich R."/>
            <person name="Bureau T."/>
            <person name="Miyao A."/>
            <person name="Hirochika H."/>
            <person name="Nishikawa T."/>
            <person name="Kadowaki K."/>
            <person name="Sugiura M."/>
            <person name="Burr B."/>
            <person name="Sasaki T."/>
        </authorList>
    </citation>
    <scope>NUCLEOTIDE SEQUENCE [LARGE SCALE GENOMIC DNA]</scope>
    <source>
        <strain evidence="5">cv. Nipponbare</strain>
    </source>
</reference>
<feature type="region of interest" description="Disordered" evidence="1">
    <location>
        <begin position="509"/>
        <end position="555"/>
    </location>
</feature>
<organism evidence="4 5">
    <name type="scientific">Oryza sativa subsp. japonica</name>
    <name type="common">Rice</name>
    <dbReference type="NCBI Taxonomy" id="39947"/>
    <lineage>
        <taxon>Eukaryota</taxon>
        <taxon>Viridiplantae</taxon>
        <taxon>Streptophyta</taxon>
        <taxon>Embryophyta</taxon>
        <taxon>Tracheophyta</taxon>
        <taxon>Spermatophyta</taxon>
        <taxon>Magnoliopsida</taxon>
        <taxon>Liliopsida</taxon>
        <taxon>Poales</taxon>
        <taxon>Poaceae</taxon>
        <taxon>BOP clade</taxon>
        <taxon>Oryzoideae</taxon>
        <taxon>Oryzeae</taxon>
        <taxon>Oryzinae</taxon>
        <taxon>Oryza</taxon>
        <taxon>Oryza sativa</taxon>
    </lineage>
</organism>
<protein>
    <recommendedName>
        <fullName evidence="6">Transposon protein, putative, CACTA, En/Spm sub-class</fullName>
    </recommendedName>
</protein>
<dbReference type="AlphaFoldDB" id="Q94HU6"/>
<sequence>MVAGGDLRRDGAAPERGEGRGKRNGWSTAHPGSTTTTETATGVEEGGGAARVDEDGGVPAIGDRNGGVDEVGEDTAKPKEVMPKREEYLNEEGNVERDTEWNEEGNVERDAEGNEEEASGSHPFAGQKRAHGQRGAAKKIEGRHIITEVDEDGRPSAPVEAAKNYIHHSGWVVRDNVLVSKVYWHRTRARGDNDSFVPESEKEMLWTTMLETFTLPAGTENIVKQWTLKKMAEQFQSFKGDLYKKYILKGLTPNFDVFPKLRDHWDKFVAYKTGQQGQAMMVRNKENAAKKKYHHHLGSGGYSVAMPKWGEMEARLIERGIEPATAKWPDRSKFWYYAHEKDELSLSLQTPEHPGRTRGKGMIPWKIGFKEDIHTYRSRMRSKRDTEAKIADLEYMVSSYELSMQEEVARKVDERMAAHRFQDPQPYIPPAMVSPSGNHSSCASTGQVASGMAIPTDISGTYHCRPIPAGYSRVEVELVEAAYEDLELDYPGVDSDKRRVSCTISSGSAISSCTISSNSSATSSCTISSSSSATSSRTISSGSSASSTSTVSPCTSQDKKAYYKKSKPVPQLGEQPNQQVEPLVTGEEFGITDFISDTALTVDQLIGDAPIPKAEVAYKFELDKPLVTPEQLQSLPTQMFKFHERYMEMSDKGREMFGARIRNLDLLQGEDVLWIHFKDVFDLYHLDALNVSSIS</sequence>